<feature type="domain" description="Aminotransferase class I/classII large" evidence="9">
    <location>
        <begin position="32"/>
        <end position="392"/>
    </location>
</feature>
<dbReference type="OrthoDB" id="9763453at2"/>
<evidence type="ECO:0000256" key="4">
    <source>
        <dbReference type="ARBA" id="ARBA00022576"/>
    </source>
</evidence>
<dbReference type="PANTHER" id="PTHR46383:SF1">
    <property type="entry name" value="ASPARTATE AMINOTRANSFERASE"/>
    <property type="match status" value="1"/>
</dbReference>
<reference evidence="10 11" key="1">
    <citation type="submission" date="2020-08" db="EMBL/GenBank/DDBJ databases">
        <title>Genomic Encyclopedia of Type Strains, Phase IV (KMG-IV): sequencing the most valuable type-strain genomes for metagenomic binning, comparative biology and taxonomic classification.</title>
        <authorList>
            <person name="Goeker M."/>
        </authorList>
    </citation>
    <scope>NUCLEOTIDE SEQUENCE [LARGE SCALE GENOMIC DNA]</scope>
    <source>
        <strain evidence="10 11">DSM 103336</strain>
    </source>
</reference>
<comment type="cofactor">
    <cofactor evidence="1 8">
        <name>pyridoxal 5'-phosphate</name>
        <dbReference type="ChEBI" id="CHEBI:597326"/>
    </cofactor>
</comment>
<accession>A0A7W9BRR1</accession>
<dbReference type="Gene3D" id="3.90.1150.10">
    <property type="entry name" value="Aspartate Aminotransferase, domain 1"/>
    <property type="match status" value="1"/>
</dbReference>
<keyword evidence="4 8" id="KW-0032">Aminotransferase</keyword>
<evidence type="ECO:0000259" key="9">
    <source>
        <dbReference type="Pfam" id="PF00155"/>
    </source>
</evidence>
<dbReference type="AlphaFoldDB" id="A0A7W9BRR1"/>
<sequence>MTTTSASLDRITPSATLAMTSRVLDLKAQGIDVIGLGAGEPDFDTPDFVKDAAIAAIRAGKTKYTNVDGTAELKAAIAAKFLRDNDLTYAANQISVNVGGKHTLFNALVATVGAGDEVVIPAPYWVSYPDIVEFAGGTPVIVPAGADQQYKVTADQIEAAITPRTKWVILNSPSNPTGAAYGADELEALGAVFRRHPHVMILADDMYEHIVYDGFRFATIAQVCPDLYDRTLTMNGCSKAYAMTGWRIGYAGGPTWLIKAMAKLQSQSTSNPCSIAQAAAVAALNGPQDFLAERNAAFQGRRDLVVRLLNAIPGIACPTPEGAFYVYPDVSGLMGKTTPKGATIETDEQLVTYLLDEARVAAVHGAAFGLSPAFRISYATSEALLTEACKRIATACAALS</sequence>
<dbReference type="GO" id="GO:0030170">
    <property type="term" value="F:pyridoxal phosphate binding"/>
    <property type="evidence" value="ECO:0007669"/>
    <property type="project" value="InterPro"/>
</dbReference>
<dbReference type="InterPro" id="IPR004838">
    <property type="entry name" value="NHTrfase_class1_PyrdxlP-BS"/>
</dbReference>
<protein>
    <recommendedName>
        <fullName evidence="8">Aminotransferase</fullName>
        <ecNumber evidence="8">2.6.1.-</ecNumber>
    </recommendedName>
</protein>
<dbReference type="PANTHER" id="PTHR46383">
    <property type="entry name" value="ASPARTATE AMINOTRANSFERASE"/>
    <property type="match status" value="1"/>
</dbReference>
<dbReference type="EC" id="2.6.1.-" evidence="8"/>
<dbReference type="InterPro" id="IPR015424">
    <property type="entry name" value="PyrdxlP-dep_Trfase"/>
</dbReference>
<evidence type="ECO:0000256" key="7">
    <source>
        <dbReference type="ARBA" id="ARBA00049185"/>
    </source>
</evidence>
<comment type="catalytic activity">
    <reaction evidence="7">
        <text>L-aspartate + 2-oxoglutarate = oxaloacetate + L-glutamate</text>
        <dbReference type="Rhea" id="RHEA:21824"/>
        <dbReference type="ChEBI" id="CHEBI:16452"/>
        <dbReference type="ChEBI" id="CHEBI:16810"/>
        <dbReference type="ChEBI" id="CHEBI:29985"/>
        <dbReference type="ChEBI" id="CHEBI:29991"/>
        <dbReference type="EC" id="2.6.1.1"/>
    </reaction>
</comment>
<evidence type="ECO:0000256" key="5">
    <source>
        <dbReference type="ARBA" id="ARBA00022679"/>
    </source>
</evidence>
<comment type="subunit">
    <text evidence="3">Homodimer.</text>
</comment>
<keyword evidence="5 8" id="KW-0808">Transferase</keyword>
<evidence type="ECO:0000256" key="6">
    <source>
        <dbReference type="ARBA" id="ARBA00022898"/>
    </source>
</evidence>
<evidence type="ECO:0000313" key="10">
    <source>
        <dbReference type="EMBL" id="MBB5728892.1"/>
    </source>
</evidence>
<dbReference type="PROSITE" id="PS00105">
    <property type="entry name" value="AA_TRANSFER_CLASS_1"/>
    <property type="match status" value="1"/>
</dbReference>
<keyword evidence="6" id="KW-0663">Pyridoxal phosphate</keyword>
<comment type="caution">
    <text evidence="10">The sequence shown here is derived from an EMBL/GenBank/DDBJ whole genome shotgun (WGS) entry which is preliminary data.</text>
</comment>
<dbReference type="SUPFAM" id="SSF53383">
    <property type="entry name" value="PLP-dependent transferases"/>
    <property type="match status" value="1"/>
</dbReference>
<evidence type="ECO:0000256" key="3">
    <source>
        <dbReference type="ARBA" id="ARBA00011738"/>
    </source>
</evidence>
<evidence type="ECO:0000256" key="8">
    <source>
        <dbReference type="RuleBase" id="RU000481"/>
    </source>
</evidence>
<proteinExistence type="inferred from homology"/>
<dbReference type="EMBL" id="JACIJR010000003">
    <property type="protein sequence ID" value="MBB5728892.1"/>
    <property type="molecule type" value="Genomic_DNA"/>
</dbReference>
<gene>
    <name evidence="10" type="ORF">FHS99_001370</name>
</gene>
<dbReference type="InterPro" id="IPR015422">
    <property type="entry name" value="PyrdxlP-dep_Trfase_small"/>
</dbReference>
<dbReference type="GO" id="GO:0006520">
    <property type="term" value="P:amino acid metabolic process"/>
    <property type="evidence" value="ECO:0007669"/>
    <property type="project" value="InterPro"/>
</dbReference>
<dbReference type="InterPro" id="IPR050596">
    <property type="entry name" value="AspAT/PAT-like"/>
</dbReference>
<dbReference type="Gene3D" id="3.40.640.10">
    <property type="entry name" value="Type I PLP-dependent aspartate aminotransferase-like (Major domain)"/>
    <property type="match status" value="1"/>
</dbReference>
<evidence type="ECO:0000313" key="11">
    <source>
        <dbReference type="Proteomes" id="UP000546701"/>
    </source>
</evidence>
<organism evidence="10 11">
    <name type="scientific">Sphingomonas prati</name>
    <dbReference type="NCBI Taxonomy" id="1843237"/>
    <lineage>
        <taxon>Bacteria</taxon>
        <taxon>Pseudomonadati</taxon>
        <taxon>Pseudomonadota</taxon>
        <taxon>Alphaproteobacteria</taxon>
        <taxon>Sphingomonadales</taxon>
        <taxon>Sphingomonadaceae</taxon>
        <taxon>Sphingomonas</taxon>
    </lineage>
</organism>
<dbReference type="CDD" id="cd00609">
    <property type="entry name" value="AAT_like"/>
    <property type="match status" value="1"/>
</dbReference>
<evidence type="ECO:0000256" key="1">
    <source>
        <dbReference type="ARBA" id="ARBA00001933"/>
    </source>
</evidence>
<comment type="similarity">
    <text evidence="2 8">Belongs to the class-I pyridoxal-phosphate-dependent aminotransferase family.</text>
</comment>
<dbReference type="GO" id="GO:0004069">
    <property type="term" value="F:L-aspartate:2-oxoglutarate aminotransferase activity"/>
    <property type="evidence" value="ECO:0007669"/>
    <property type="project" value="UniProtKB-EC"/>
</dbReference>
<dbReference type="InterPro" id="IPR015421">
    <property type="entry name" value="PyrdxlP-dep_Trfase_major"/>
</dbReference>
<dbReference type="Pfam" id="PF00155">
    <property type="entry name" value="Aminotran_1_2"/>
    <property type="match status" value="1"/>
</dbReference>
<dbReference type="InterPro" id="IPR004839">
    <property type="entry name" value="Aminotransferase_I/II_large"/>
</dbReference>
<dbReference type="Proteomes" id="UP000546701">
    <property type="component" value="Unassembled WGS sequence"/>
</dbReference>
<dbReference type="RefSeq" id="WP_157176672.1">
    <property type="nucleotide sequence ID" value="NZ_BMJP01000002.1"/>
</dbReference>
<dbReference type="FunFam" id="3.40.640.10:FF:000033">
    <property type="entry name" value="Aspartate aminotransferase"/>
    <property type="match status" value="1"/>
</dbReference>
<name>A0A7W9BRR1_9SPHN</name>
<evidence type="ECO:0000256" key="2">
    <source>
        <dbReference type="ARBA" id="ARBA00007441"/>
    </source>
</evidence>
<keyword evidence="11" id="KW-1185">Reference proteome</keyword>